<evidence type="ECO:0000256" key="1">
    <source>
        <dbReference type="ARBA" id="ARBA00002286"/>
    </source>
</evidence>
<proteinExistence type="predicted"/>
<dbReference type="InterPro" id="IPR050900">
    <property type="entry name" value="Transposase_IS3/IS150/IS904"/>
</dbReference>
<dbReference type="Gene3D" id="3.30.420.10">
    <property type="entry name" value="Ribonuclease H-like superfamily/Ribonuclease H"/>
    <property type="match status" value="1"/>
</dbReference>
<reference evidence="3 4" key="1">
    <citation type="journal article" date="2014" name="Genome Announc.">
        <title>Draft Genome Sequence of the Boron-Tolerant and Moderately Halotolerant Bacterium Gracilibacillus boraciitolerans JCM 21714T.</title>
        <authorList>
            <person name="Ahmed I."/>
            <person name="Oshima K."/>
            <person name="Suda W."/>
            <person name="Kitamura K."/>
            <person name="Iida T."/>
            <person name="Ohmori Y."/>
            <person name="Fujiwara T."/>
            <person name="Hattori M."/>
            <person name="Ohkuma M."/>
        </authorList>
    </citation>
    <scope>NUCLEOTIDE SEQUENCE [LARGE SCALE GENOMIC DNA]</scope>
    <source>
        <strain evidence="3 4">JCM 21714</strain>
    </source>
</reference>
<dbReference type="EMBL" id="BAVS01000051">
    <property type="protein sequence ID" value="GAE95339.1"/>
    <property type="molecule type" value="Genomic_DNA"/>
</dbReference>
<gene>
    <name evidence="3" type="ORF">JCM21714_4565</name>
</gene>
<comment type="caution">
    <text evidence="3">The sequence shown here is derived from an EMBL/GenBank/DDBJ whole genome shotgun (WGS) entry which is preliminary data.</text>
</comment>
<organism evidence="3 4">
    <name type="scientific">Gracilibacillus boraciitolerans JCM 21714</name>
    <dbReference type="NCBI Taxonomy" id="1298598"/>
    <lineage>
        <taxon>Bacteria</taxon>
        <taxon>Bacillati</taxon>
        <taxon>Bacillota</taxon>
        <taxon>Bacilli</taxon>
        <taxon>Bacillales</taxon>
        <taxon>Bacillaceae</taxon>
        <taxon>Gracilibacillus</taxon>
    </lineage>
</organism>
<dbReference type="InterPro" id="IPR048020">
    <property type="entry name" value="Transpos_IS3"/>
</dbReference>
<dbReference type="InterPro" id="IPR001584">
    <property type="entry name" value="Integrase_cat-core"/>
</dbReference>
<feature type="domain" description="Integrase catalytic" evidence="2">
    <location>
        <begin position="74"/>
        <end position="235"/>
    </location>
</feature>
<comment type="function">
    <text evidence="1">Involved in the transposition of the insertion sequence.</text>
</comment>
<dbReference type="Pfam" id="PF13276">
    <property type="entry name" value="HTH_21"/>
    <property type="match status" value="1"/>
</dbReference>
<dbReference type="InterPro" id="IPR036397">
    <property type="entry name" value="RNaseH_sf"/>
</dbReference>
<keyword evidence="4" id="KW-1185">Reference proteome</keyword>
<dbReference type="PROSITE" id="PS50994">
    <property type="entry name" value="INTEGRASE"/>
    <property type="match status" value="1"/>
</dbReference>
<dbReference type="GO" id="GO:0003676">
    <property type="term" value="F:nucleic acid binding"/>
    <property type="evidence" value="ECO:0007669"/>
    <property type="project" value="InterPro"/>
</dbReference>
<dbReference type="SUPFAM" id="SSF53098">
    <property type="entry name" value="Ribonuclease H-like"/>
    <property type="match status" value="1"/>
</dbReference>
<dbReference type="PANTHER" id="PTHR46889">
    <property type="entry name" value="TRANSPOSASE INSF FOR INSERTION SEQUENCE IS3B-RELATED"/>
    <property type="match status" value="1"/>
</dbReference>
<dbReference type="Pfam" id="PF13333">
    <property type="entry name" value="rve_2"/>
    <property type="match status" value="1"/>
</dbReference>
<protein>
    <submittedName>
        <fullName evidence="3">Mobile element protein</fullName>
    </submittedName>
</protein>
<dbReference type="GO" id="GO:0015074">
    <property type="term" value="P:DNA integration"/>
    <property type="evidence" value="ECO:0007669"/>
    <property type="project" value="InterPro"/>
</dbReference>
<dbReference type="InterPro" id="IPR012337">
    <property type="entry name" value="RNaseH-like_sf"/>
</dbReference>
<evidence type="ECO:0000313" key="4">
    <source>
        <dbReference type="Proteomes" id="UP000019102"/>
    </source>
</evidence>
<accession>W4VQW5</accession>
<evidence type="ECO:0000259" key="2">
    <source>
        <dbReference type="PROSITE" id="PS50994"/>
    </source>
</evidence>
<dbReference type="eggNOG" id="COG2801">
    <property type="taxonomic scope" value="Bacteria"/>
</dbReference>
<evidence type="ECO:0000313" key="3">
    <source>
        <dbReference type="EMBL" id="GAE95339.1"/>
    </source>
</evidence>
<dbReference type="NCBIfam" id="NF033516">
    <property type="entry name" value="transpos_IS3"/>
    <property type="match status" value="1"/>
</dbReference>
<dbReference type="Pfam" id="PF00665">
    <property type="entry name" value="rve"/>
    <property type="match status" value="1"/>
</dbReference>
<dbReference type="InterPro" id="IPR025948">
    <property type="entry name" value="HTH-like_dom"/>
</dbReference>
<sequence>MKSLIQEIYFDTGYTYGYPRITDELRDEYGKVVNHKRVYHLMKEMNIQALIFKKKPHYKHEGYKAYNRLHRQFHADKPFQKWCTDITYLYVGRTRLYLCAILDLYNNEIVSYHISDKNDNELVMKTIQSAMKKGDVKNTLLHSDQGHQFTSHQYTNYLQSYQMTKSMSRRGNCWDNAPIESFFGRLKEESVRIQKPRTIEALYPTIEWYMNFYNNSRRQKGLGSIAPIPYKQKMAA</sequence>
<dbReference type="Proteomes" id="UP000019102">
    <property type="component" value="Unassembled WGS sequence"/>
</dbReference>
<name>W4VQW5_9BACI</name>
<dbReference type="PANTHER" id="PTHR46889:SF4">
    <property type="entry name" value="TRANSPOSASE INSO FOR INSERTION SEQUENCE ELEMENT IS911B-RELATED"/>
    <property type="match status" value="1"/>
</dbReference>
<dbReference type="AlphaFoldDB" id="W4VQW5"/>
<dbReference type="STRING" id="1298598.JCM21714_4565"/>